<dbReference type="EMBL" id="JACGWJ010000007">
    <property type="protein sequence ID" value="KAL0409011.1"/>
    <property type="molecule type" value="Genomic_DNA"/>
</dbReference>
<dbReference type="Pfam" id="PF13499">
    <property type="entry name" value="EF-hand_7"/>
    <property type="match status" value="2"/>
</dbReference>
<keyword evidence="2" id="KW-0479">Metal-binding</keyword>
<feature type="domain" description="EF-hand" evidence="6">
    <location>
        <begin position="92"/>
        <end position="127"/>
    </location>
</feature>
<name>A0AAW2TVK8_SESRA</name>
<protein>
    <submittedName>
        <fullName evidence="7">Calcium-binding protein CML25</fullName>
    </submittedName>
</protein>
<dbReference type="GO" id="GO:0005509">
    <property type="term" value="F:calcium ion binding"/>
    <property type="evidence" value="ECO:0007669"/>
    <property type="project" value="InterPro"/>
</dbReference>
<reference evidence="7" key="2">
    <citation type="journal article" date="2024" name="Plant">
        <title>Genomic evolution and insights into agronomic trait innovations of Sesamum species.</title>
        <authorList>
            <person name="Miao H."/>
            <person name="Wang L."/>
            <person name="Qu L."/>
            <person name="Liu H."/>
            <person name="Sun Y."/>
            <person name="Le M."/>
            <person name="Wang Q."/>
            <person name="Wei S."/>
            <person name="Zheng Y."/>
            <person name="Lin W."/>
            <person name="Duan Y."/>
            <person name="Cao H."/>
            <person name="Xiong S."/>
            <person name="Wang X."/>
            <person name="Wei L."/>
            <person name="Li C."/>
            <person name="Ma Q."/>
            <person name="Ju M."/>
            <person name="Zhao R."/>
            <person name="Li G."/>
            <person name="Mu C."/>
            <person name="Tian Q."/>
            <person name="Mei H."/>
            <person name="Zhang T."/>
            <person name="Gao T."/>
            <person name="Zhang H."/>
        </authorList>
    </citation>
    <scope>NUCLEOTIDE SEQUENCE</scope>
    <source>
        <strain evidence="7">G02</strain>
    </source>
</reference>
<feature type="compositionally biased region" description="Basic residues" evidence="5">
    <location>
        <begin position="1"/>
        <end position="13"/>
    </location>
</feature>
<dbReference type="InterPro" id="IPR039647">
    <property type="entry name" value="EF_hand_pair_protein_CML-like"/>
</dbReference>
<feature type="region of interest" description="Disordered" evidence="5">
    <location>
        <begin position="1"/>
        <end position="55"/>
    </location>
</feature>
<gene>
    <name evidence="7" type="ORF">Sradi_1835500</name>
</gene>
<dbReference type="SMART" id="SM00054">
    <property type="entry name" value="EFh"/>
    <property type="match status" value="4"/>
</dbReference>
<evidence type="ECO:0000256" key="3">
    <source>
        <dbReference type="ARBA" id="ARBA00022737"/>
    </source>
</evidence>
<evidence type="ECO:0000256" key="4">
    <source>
        <dbReference type="ARBA" id="ARBA00022837"/>
    </source>
</evidence>
<evidence type="ECO:0000313" key="7">
    <source>
        <dbReference type="EMBL" id="KAL0409011.1"/>
    </source>
</evidence>
<evidence type="ECO:0000256" key="2">
    <source>
        <dbReference type="ARBA" id="ARBA00022723"/>
    </source>
</evidence>
<reference evidence="7" key="1">
    <citation type="submission" date="2020-06" db="EMBL/GenBank/DDBJ databases">
        <authorList>
            <person name="Li T."/>
            <person name="Hu X."/>
            <person name="Zhang T."/>
            <person name="Song X."/>
            <person name="Zhang H."/>
            <person name="Dai N."/>
            <person name="Sheng W."/>
            <person name="Hou X."/>
            <person name="Wei L."/>
        </authorList>
    </citation>
    <scope>NUCLEOTIDE SEQUENCE</scope>
    <source>
        <strain evidence="7">G02</strain>
        <tissue evidence="7">Leaf</tissue>
    </source>
</reference>
<dbReference type="SUPFAM" id="SSF47473">
    <property type="entry name" value="EF-hand"/>
    <property type="match status" value="1"/>
</dbReference>
<sequence length="207" mass="22719">MGFKALFKRKKKQRDGDGDGNANANANANSDTSPTTAPVQAPMINSRSSSLNRRSRLEEELEQVFKKFDVNGDGKISASELGSILRSVGQPATEEELRIMIQEVDADGDGFIDLQEFIALNTTDVGHEEVLENLKDAFKVFDIDKNGYITAEELQDVLQSLGEECTLDECEKMISGVDTDGSGTINFDEFKVMMMKGLRPDTAEPAT</sequence>
<dbReference type="FunFam" id="1.10.238.10:FF:000336">
    <property type="entry name" value="HLH domain-containing protein"/>
    <property type="match status" value="1"/>
</dbReference>
<proteinExistence type="predicted"/>
<dbReference type="PROSITE" id="PS50222">
    <property type="entry name" value="EF_HAND_2"/>
    <property type="match status" value="4"/>
</dbReference>
<feature type="domain" description="EF-hand" evidence="6">
    <location>
        <begin position="56"/>
        <end position="91"/>
    </location>
</feature>
<feature type="compositionally biased region" description="Low complexity" evidence="5">
    <location>
        <begin position="20"/>
        <end position="29"/>
    </location>
</feature>
<feature type="domain" description="EF-hand" evidence="6">
    <location>
        <begin position="165"/>
        <end position="200"/>
    </location>
</feature>
<evidence type="ECO:0000256" key="1">
    <source>
        <dbReference type="ARBA" id="ARBA00003291"/>
    </source>
</evidence>
<dbReference type="FunFam" id="1.10.238.10:FF:000089">
    <property type="entry name" value="calmodulin-like protein 3"/>
    <property type="match status" value="1"/>
</dbReference>
<comment type="function">
    <text evidence="1">Potential calcium sensor.</text>
</comment>
<feature type="domain" description="EF-hand" evidence="6">
    <location>
        <begin position="129"/>
        <end position="164"/>
    </location>
</feature>
<dbReference type="InterPro" id="IPR018247">
    <property type="entry name" value="EF_Hand_1_Ca_BS"/>
</dbReference>
<keyword evidence="4" id="KW-0106">Calcium</keyword>
<dbReference type="InterPro" id="IPR011992">
    <property type="entry name" value="EF-hand-dom_pair"/>
</dbReference>
<keyword evidence="3" id="KW-0677">Repeat</keyword>
<evidence type="ECO:0000259" key="6">
    <source>
        <dbReference type="PROSITE" id="PS50222"/>
    </source>
</evidence>
<dbReference type="AlphaFoldDB" id="A0AAW2TVK8"/>
<comment type="caution">
    <text evidence="7">The sequence shown here is derived from an EMBL/GenBank/DDBJ whole genome shotgun (WGS) entry which is preliminary data.</text>
</comment>
<dbReference type="Gene3D" id="1.10.238.10">
    <property type="entry name" value="EF-hand"/>
    <property type="match status" value="2"/>
</dbReference>
<dbReference type="PANTHER" id="PTHR10891">
    <property type="entry name" value="EF-HAND CALCIUM-BINDING DOMAIN CONTAINING PROTEIN"/>
    <property type="match status" value="1"/>
</dbReference>
<evidence type="ECO:0000256" key="5">
    <source>
        <dbReference type="SAM" id="MobiDB-lite"/>
    </source>
</evidence>
<dbReference type="GO" id="GO:0005737">
    <property type="term" value="C:cytoplasm"/>
    <property type="evidence" value="ECO:0007669"/>
    <property type="project" value="UniProtKB-ARBA"/>
</dbReference>
<dbReference type="PROSITE" id="PS00018">
    <property type="entry name" value="EF_HAND_1"/>
    <property type="match status" value="4"/>
</dbReference>
<dbReference type="InterPro" id="IPR002048">
    <property type="entry name" value="EF_hand_dom"/>
</dbReference>
<organism evidence="7">
    <name type="scientific">Sesamum radiatum</name>
    <name type="common">Black benniseed</name>
    <dbReference type="NCBI Taxonomy" id="300843"/>
    <lineage>
        <taxon>Eukaryota</taxon>
        <taxon>Viridiplantae</taxon>
        <taxon>Streptophyta</taxon>
        <taxon>Embryophyta</taxon>
        <taxon>Tracheophyta</taxon>
        <taxon>Spermatophyta</taxon>
        <taxon>Magnoliopsida</taxon>
        <taxon>eudicotyledons</taxon>
        <taxon>Gunneridae</taxon>
        <taxon>Pentapetalae</taxon>
        <taxon>asterids</taxon>
        <taxon>lamiids</taxon>
        <taxon>Lamiales</taxon>
        <taxon>Pedaliaceae</taxon>
        <taxon>Sesamum</taxon>
    </lineage>
</organism>
<accession>A0AAW2TVK8</accession>